<dbReference type="GO" id="GO:0004867">
    <property type="term" value="F:serine-type endopeptidase inhibitor activity"/>
    <property type="evidence" value="ECO:0007669"/>
    <property type="project" value="UniProtKB-KW"/>
</dbReference>
<keyword evidence="1" id="KW-0646">Protease inhibitor</keyword>
<feature type="signal peptide" evidence="4">
    <location>
        <begin position="1"/>
        <end position="16"/>
    </location>
</feature>
<protein>
    <submittedName>
        <fullName evidence="8">TIL domain-containing protein</fullName>
    </submittedName>
</protein>
<organism evidence="7 8">
    <name type="scientific">Heligmosomoides polygyrus</name>
    <name type="common">Parasitic roundworm</name>
    <dbReference type="NCBI Taxonomy" id="6339"/>
    <lineage>
        <taxon>Eukaryota</taxon>
        <taxon>Metazoa</taxon>
        <taxon>Ecdysozoa</taxon>
        <taxon>Nematoda</taxon>
        <taxon>Chromadorea</taxon>
        <taxon>Rhabditida</taxon>
        <taxon>Rhabditina</taxon>
        <taxon>Rhabditomorpha</taxon>
        <taxon>Strongyloidea</taxon>
        <taxon>Heligmosomidae</taxon>
        <taxon>Heligmosomoides</taxon>
    </lineage>
</organism>
<keyword evidence="7" id="KW-1185">Reference proteome</keyword>
<gene>
    <name evidence="6" type="ORF">HPBE_LOCUS15534</name>
</gene>
<reference evidence="8" key="2">
    <citation type="submission" date="2019-09" db="UniProtKB">
        <authorList>
            <consortium name="WormBaseParasite"/>
        </authorList>
    </citation>
    <scope>IDENTIFICATION</scope>
</reference>
<dbReference type="SUPFAM" id="SSF57567">
    <property type="entry name" value="Serine protease inhibitors"/>
    <property type="match status" value="2"/>
</dbReference>
<reference evidence="6 7" key="1">
    <citation type="submission" date="2018-11" db="EMBL/GenBank/DDBJ databases">
        <authorList>
            <consortium name="Pathogen Informatics"/>
        </authorList>
    </citation>
    <scope>NUCLEOTIDE SEQUENCE [LARGE SCALE GENOMIC DNA]</scope>
</reference>
<keyword evidence="4" id="KW-0732">Signal</keyword>
<name>A0A183G2J9_HELPZ</name>
<dbReference type="WBParaSite" id="HPBE_0001553501-mRNA-1">
    <property type="protein sequence ID" value="HPBE_0001553501-mRNA-1"/>
    <property type="gene ID" value="HPBE_0001553501"/>
</dbReference>
<dbReference type="PANTHER" id="PTHR23259">
    <property type="entry name" value="RIDDLE"/>
    <property type="match status" value="1"/>
</dbReference>
<evidence type="ECO:0000256" key="4">
    <source>
        <dbReference type="SAM" id="SignalP"/>
    </source>
</evidence>
<evidence type="ECO:0000256" key="1">
    <source>
        <dbReference type="ARBA" id="ARBA00022690"/>
    </source>
</evidence>
<dbReference type="Gene3D" id="2.10.25.10">
    <property type="entry name" value="Laminin"/>
    <property type="match status" value="2"/>
</dbReference>
<dbReference type="PANTHER" id="PTHR23259:SF70">
    <property type="entry name" value="ACCESSORY GLAND PROTEIN ACP62F-RELATED"/>
    <property type="match status" value="1"/>
</dbReference>
<dbReference type="OrthoDB" id="5912264at2759"/>
<keyword evidence="2" id="KW-0722">Serine protease inhibitor</keyword>
<feature type="domain" description="TIL" evidence="5">
    <location>
        <begin position="92"/>
        <end position="139"/>
    </location>
</feature>
<feature type="domain" description="TIL" evidence="5">
    <location>
        <begin position="32"/>
        <end position="81"/>
    </location>
</feature>
<dbReference type="Proteomes" id="UP000050761">
    <property type="component" value="Unassembled WGS sequence"/>
</dbReference>
<evidence type="ECO:0000256" key="2">
    <source>
        <dbReference type="ARBA" id="ARBA00022900"/>
    </source>
</evidence>
<dbReference type="CDD" id="cd19941">
    <property type="entry name" value="TIL"/>
    <property type="match status" value="3"/>
</dbReference>
<sequence>MLFIAATLLLVVGTVAQNGIDQFAIQRPFRRCFMNEEWSTCASACPPTCRHPDPGVCTLQCMANCQCKSGFLRYSNGACVANCTDDSSTPTCGPNSVFNDCGSACEPTCRDPKPKTCTLQCVVGCECKPRFFRNDQNECDNASSNVCPKNEEFKQCGTACEPTCENIYI</sequence>
<keyword evidence="3" id="KW-1015">Disulfide bond</keyword>
<proteinExistence type="predicted"/>
<evidence type="ECO:0000313" key="6">
    <source>
        <dbReference type="EMBL" id="VDP03084.1"/>
    </source>
</evidence>
<feature type="chain" id="PRO_5044551840" evidence="4">
    <location>
        <begin position="17"/>
        <end position="169"/>
    </location>
</feature>
<dbReference type="InterPro" id="IPR036084">
    <property type="entry name" value="Ser_inhib-like_sf"/>
</dbReference>
<evidence type="ECO:0000313" key="8">
    <source>
        <dbReference type="WBParaSite" id="HPBE_0001553501-mRNA-1"/>
    </source>
</evidence>
<evidence type="ECO:0000256" key="3">
    <source>
        <dbReference type="ARBA" id="ARBA00023157"/>
    </source>
</evidence>
<accession>A0A183G2J9</accession>
<evidence type="ECO:0000313" key="7">
    <source>
        <dbReference type="Proteomes" id="UP000050761"/>
    </source>
</evidence>
<dbReference type="InterPro" id="IPR002919">
    <property type="entry name" value="TIL_dom"/>
</dbReference>
<dbReference type="Pfam" id="PF01826">
    <property type="entry name" value="TIL"/>
    <property type="match status" value="2"/>
</dbReference>
<dbReference type="AlphaFoldDB" id="A0A183G2J9"/>
<accession>A0A3P8BDN5</accession>
<dbReference type="EMBL" id="UZAH01028905">
    <property type="protein sequence ID" value="VDP03084.1"/>
    <property type="molecule type" value="Genomic_DNA"/>
</dbReference>
<dbReference type="InterPro" id="IPR051368">
    <property type="entry name" value="SerProtInhib-TIL_Domain"/>
</dbReference>
<evidence type="ECO:0000259" key="5">
    <source>
        <dbReference type="Pfam" id="PF01826"/>
    </source>
</evidence>